<comment type="subcellular location">
    <subcellularLocation>
        <location evidence="1">Cell outer membrane</location>
    </subcellularLocation>
</comment>
<dbReference type="GO" id="GO:0009279">
    <property type="term" value="C:cell outer membrane"/>
    <property type="evidence" value="ECO:0007669"/>
    <property type="project" value="UniProtKB-SubCell"/>
</dbReference>
<protein>
    <recommendedName>
        <fullName evidence="8">TonB dependent receptor</fullName>
    </recommendedName>
</protein>
<dbReference type="AlphaFoldDB" id="A0A1H1RQH5"/>
<feature type="compositionally biased region" description="Polar residues" evidence="4">
    <location>
        <begin position="86"/>
        <end position="107"/>
    </location>
</feature>
<dbReference type="Gene3D" id="2.40.170.20">
    <property type="entry name" value="TonB-dependent receptor, beta-barrel domain"/>
    <property type="match status" value="1"/>
</dbReference>
<proteinExistence type="predicted"/>
<dbReference type="SUPFAM" id="SSF56935">
    <property type="entry name" value="Porins"/>
    <property type="match status" value="1"/>
</dbReference>
<organism evidence="6 7">
    <name type="scientific">Mucilaginibacter mallensis</name>
    <dbReference type="NCBI Taxonomy" id="652787"/>
    <lineage>
        <taxon>Bacteria</taxon>
        <taxon>Pseudomonadati</taxon>
        <taxon>Bacteroidota</taxon>
        <taxon>Sphingobacteriia</taxon>
        <taxon>Sphingobacteriales</taxon>
        <taxon>Sphingobacteriaceae</taxon>
        <taxon>Mucilaginibacter</taxon>
    </lineage>
</organism>
<evidence type="ECO:0000256" key="4">
    <source>
        <dbReference type="SAM" id="MobiDB-lite"/>
    </source>
</evidence>
<keyword evidence="5" id="KW-0732">Signal</keyword>
<dbReference type="Proteomes" id="UP000199679">
    <property type="component" value="Chromosome I"/>
</dbReference>
<reference evidence="6 7" key="1">
    <citation type="submission" date="2016-10" db="EMBL/GenBank/DDBJ databases">
        <authorList>
            <person name="de Groot N.N."/>
        </authorList>
    </citation>
    <scope>NUCLEOTIDE SEQUENCE [LARGE SCALE GENOMIC DNA]</scope>
    <source>
        <strain evidence="6 7">MP1X4</strain>
    </source>
</reference>
<feature type="signal peptide" evidence="5">
    <location>
        <begin position="1"/>
        <end position="38"/>
    </location>
</feature>
<feature type="compositionally biased region" description="Basic residues" evidence="4">
    <location>
        <begin position="44"/>
        <end position="65"/>
    </location>
</feature>
<name>A0A1H1RQH5_MUCMA</name>
<evidence type="ECO:0000313" key="6">
    <source>
        <dbReference type="EMBL" id="SDS37995.1"/>
    </source>
</evidence>
<evidence type="ECO:0000256" key="3">
    <source>
        <dbReference type="ARBA" id="ARBA00023237"/>
    </source>
</evidence>
<dbReference type="InterPro" id="IPR036942">
    <property type="entry name" value="Beta-barrel_TonB_sf"/>
</dbReference>
<evidence type="ECO:0008006" key="8">
    <source>
        <dbReference type="Google" id="ProtNLM"/>
    </source>
</evidence>
<feature type="chain" id="PRO_5009259139" description="TonB dependent receptor" evidence="5">
    <location>
        <begin position="39"/>
        <end position="632"/>
    </location>
</feature>
<keyword evidence="7" id="KW-1185">Reference proteome</keyword>
<feature type="region of interest" description="Disordered" evidence="4">
    <location>
        <begin position="44"/>
        <end position="107"/>
    </location>
</feature>
<evidence type="ECO:0000256" key="5">
    <source>
        <dbReference type="SAM" id="SignalP"/>
    </source>
</evidence>
<dbReference type="EMBL" id="LT629740">
    <property type="protein sequence ID" value="SDS37995.1"/>
    <property type="molecule type" value="Genomic_DNA"/>
</dbReference>
<gene>
    <name evidence="6" type="ORF">SAMN05216490_1051</name>
</gene>
<sequence>MVAIKRMTRHKTTQAMKLRYIYMLLSLLLVLYFVPAHAQTKHKAKKAAAKSTAKKTTKPTAKKTTKPAAAPSKQKSDAKKLGDAAANTSADTTKSGGNKTPDKNQNALSEEIVVTTAYKPVLADAVKIRRNPDLETKIPFKAPLTYTVLDKRLAQDNEIRQLDAMPMPVQQDSLPGNNYAKVGLGNLKTTYGEVYINNGADQALQTGVYAKHLSEDGSLDKQDASKNEIAVFGKSIGATNSVSGRIDYKYNSNYFYGFNQDVPPTIAITPQRQHFSIIGAEGELTKNYADVPNDFTYAFKLKGYNYSDAFKARESNVVLSGFLNETIQQFYVGASGSLDLSTQKDSAYNYGNNLVRVNPYIKFQGDNYKVDAGVNIVDEFGFKSAFYIFPSAKAEIQVIPKYVRLFVEATGDVNKTSLLDFSTVNPFIGPNLQIKNSVDQLDLSAGLKGTLAPGLGFKAFIFRNSVKYLPMFVSNFGPQGNKYAVVYDNGKTRVNGFNGELDYKASEDVNIFGQVDIRSYNLSQQQEAWNLPKFKLTAGTTININSKVSVTGSLLFRGSTMDAPYADAVNLIKVTPTTISSFADLSGGVDYKATSKISVFVKVNNILDTTNQSYLYYPDYGFNIFGGVGYSF</sequence>
<evidence type="ECO:0000256" key="2">
    <source>
        <dbReference type="ARBA" id="ARBA00023136"/>
    </source>
</evidence>
<dbReference type="STRING" id="652787.SAMN05216490_1051"/>
<evidence type="ECO:0000256" key="1">
    <source>
        <dbReference type="ARBA" id="ARBA00004442"/>
    </source>
</evidence>
<keyword evidence="3" id="KW-0998">Cell outer membrane</keyword>
<evidence type="ECO:0000313" key="7">
    <source>
        <dbReference type="Proteomes" id="UP000199679"/>
    </source>
</evidence>
<accession>A0A1H1RQH5</accession>
<keyword evidence="2" id="KW-0472">Membrane</keyword>